<proteinExistence type="predicted"/>
<sequence length="276" mass="31606">MQNISAYLEGIDIAQLPQTIRDAVTLTHAFGISYLWTDTLCIIQDSPTDKVHQLAQMAKIYSQAYFTIIAASAAKVSDGFLQPRELPPRPDPSFPLCCSRGQQLGTFSLRGNALYYEEEARRQVYSPDNDPIHNRGWCLQERFLSPRALVYTSRTLQYHCQTAIRNVGDVSNESERFHPHPQGLYHLLETDWSHPIISSDFQGGPEWERYNLGVLSLWRTVLQEYTRRTISYPNDKLPAFAGIAERFHALRKSKYYAGLWKTPSCLICFGGLWKRA</sequence>
<feature type="domain" description="Heterokaryon incompatibility" evidence="1">
    <location>
        <begin position="12"/>
        <end position="141"/>
    </location>
</feature>
<dbReference type="Pfam" id="PF06985">
    <property type="entry name" value="HET"/>
    <property type="match status" value="1"/>
</dbReference>
<accession>A0ABR3JTE3</accession>
<evidence type="ECO:0000259" key="1">
    <source>
        <dbReference type="Pfam" id="PF06985"/>
    </source>
</evidence>
<dbReference type="PANTHER" id="PTHR33112:SF16">
    <property type="entry name" value="HETEROKARYON INCOMPATIBILITY DOMAIN-CONTAINING PROTEIN"/>
    <property type="match status" value="1"/>
</dbReference>
<protein>
    <recommendedName>
        <fullName evidence="1">Heterokaryon incompatibility domain-containing protein</fullName>
    </recommendedName>
</protein>
<evidence type="ECO:0000313" key="3">
    <source>
        <dbReference type="Proteomes" id="UP001556367"/>
    </source>
</evidence>
<comment type="caution">
    <text evidence="2">The sequence shown here is derived from an EMBL/GenBank/DDBJ whole genome shotgun (WGS) entry which is preliminary data.</text>
</comment>
<gene>
    <name evidence="2" type="ORF">HGRIS_014231</name>
</gene>
<dbReference type="EMBL" id="JASNQZ010000003">
    <property type="protein sequence ID" value="KAL0958914.1"/>
    <property type="molecule type" value="Genomic_DNA"/>
</dbReference>
<dbReference type="InterPro" id="IPR010730">
    <property type="entry name" value="HET"/>
</dbReference>
<dbReference type="PANTHER" id="PTHR33112">
    <property type="entry name" value="DOMAIN PROTEIN, PUTATIVE-RELATED"/>
    <property type="match status" value="1"/>
</dbReference>
<organism evidence="2 3">
    <name type="scientific">Hohenbuehelia grisea</name>
    <dbReference type="NCBI Taxonomy" id="104357"/>
    <lineage>
        <taxon>Eukaryota</taxon>
        <taxon>Fungi</taxon>
        <taxon>Dikarya</taxon>
        <taxon>Basidiomycota</taxon>
        <taxon>Agaricomycotina</taxon>
        <taxon>Agaricomycetes</taxon>
        <taxon>Agaricomycetidae</taxon>
        <taxon>Agaricales</taxon>
        <taxon>Pleurotineae</taxon>
        <taxon>Pleurotaceae</taxon>
        <taxon>Hohenbuehelia</taxon>
    </lineage>
</organism>
<keyword evidence="3" id="KW-1185">Reference proteome</keyword>
<evidence type="ECO:0000313" key="2">
    <source>
        <dbReference type="EMBL" id="KAL0958914.1"/>
    </source>
</evidence>
<name>A0ABR3JTE3_9AGAR</name>
<reference evidence="3" key="1">
    <citation type="submission" date="2024-06" db="EMBL/GenBank/DDBJ databases">
        <title>Multi-omics analyses provide insights into the biosynthesis of the anticancer antibiotic pleurotin in Hohenbuehelia grisea.</title>
        <authorList>
            <person name="Weaver J.A."/>
            <person name="Alberti F."/>
        </authorList>
    </citation>
    <scope>NUCLEOTIDE SEQUENCE [LARGE SCALE GENOMIC DNA]</scope>
    <source>
        <strain evidence="3">T-177</strain>
    </source>
</reference>
<dbReference type="Proteomes" id="UP001556367">
    <property type="component" value="Unassembled WGS sequence"/>
</dbReference>